<dbReference type="EMBL" id="CACVBS010000120">
    <property type="protein sequence ID" value="CAA7271863.1"/>
    <property type="molecule type" value="Genomic_DNA"/>
</dbReference>
<evidence type="ECO:0000256" key="1">
    <source>
        <dbReference type="ARBA" id="ARBA00022737"/>
    </source>
</evidence>
<evidence type="ECO:0000313" key="3">
    <source>
        <dbReference type="EMBL" id="CAA7271863.1"/>
    </source>
</evidence>
<dbReference type="SUPFAM" id="SSF52540">
    <property type="entry name" value="P-loop containing nucleoside triphosphate hydrolases"/>
    <property type="match status" value="1"/>
</dbReference>
<evidence type="ECO:0000259" key="2">
    <source>
        <dbReference type="Pfam" id="PF24883"/>
    </source>
</evidence>
<protein>
    <recommendedName>
        <fullName evidence="2">Nephrocystin 3-like N-terminal domain-containing protein</fullName>
    </recommendedName>
</protein>
<comment type="caution">
    <text evidence="3">The sequence shown here is derived from an EMBL/GenBank/DDBJ whole genome shotgun (WGS) entry which is preliminary data.</text>
</comment>
<accession>A0A8S0X9X5</accession>
<dbReference type="AlphaFoldDB" id="A0A8S0X9X5"/>
<sequence>MAAPFVSLLNGVINPKIEASSFSVVTNVQNNNGVAHGMDLLRRHCCLGARLDSNERFDPPRCDEATRVELSRELMDWIMSEDDCASMLVLYGSAGSGKSALEQLVAERCKKEGQLAASFFFSRTSPNALRSDGNTLIPTLVYQLLQVFPWLKESVVKAIEDDPGILELSRSALMEELFVKHFLSPLNQYPGYGIHPRLIAIDGLDECSGQDIQRDLLSILVSSISQLRYPFRFFLTFRPEPHLMQVVDHHPGFQSPRLRRLDLSEDPNVHDDIRTFLEHEFIGIRKTHPLSRYIPHSWPSSDFISVLVKNASGQFIYADTVIRFVRSPKHRPDDRLNIILGLEIARGNENPFTQLDAVYHYIFSCVKDLDTVWRILGVIELLGQWKISGINHADADISPSTFTSPTSLQNVFMVRPGEIEVALSELTSVVTCPSPDLPIKVIHASLFDFLLNPTRSGPYALDVSLAHETIAQWRWIQISTQGNEKNQKLKFIKQFLFHGRYARLSDKQRQLVGNAALVLVDAIGHDDWLEYEHVQQYDVYFRDLSLVFQRTEFHHREESLEFISAIGAKLKSMRCNHTDTISRIFWTKFEALQCSKDDCVVSSQGGEKGLRSLNNRTAQAMRSLGARFKLQARNHSQTAVEQGKELAGDTTSIPGRTQWAIRVARLLVWTQAAQNNSRDFDPQCLAVLKQCLLFAFESLDAHWVIHTSDAAVVLFIATLLPHCAPGLKDPVLEIDRDLFLKVQATRSSSSARSLFLQENPPALQQFPKIMENYHQEARAYLERMKSRIGAGSL</sequence>
<dbReference type="OrthoDB" id="5967843at2759"/>
<dbReference type="InterPro" id="IPR056884">
    <property type="entry name" value="NPHP3-like_N"/>
</dbReference>
<dbReference type="InterPro" id="IPR027417">
    <property type="entry name" value="P-loop_NTPase"/>
</dbReference>
<dbReference type="Pfam" id="PF24883">
    <property type="entry name" value="NPHP3_N"/>
    <property type="match status" value="1"/>
</dbReference>
<keyword evidence="1" id="KW-0677">Repeat</keyword>
<dbReference type="Proteomes" id="UP000467700">
    <property type="component" value="Unassembled WGS sequence"/>
</dbReference>
<organism evidence="3 4">
    <name type="scientific">Cyclocybe aegerita</name>
    <name type="common">Black poplar mushroom</name>
    <name type="synonym">Agrocybe aegerita</name>
    <dbReference type="NCBI Taxonomy" id="1973307"/>
    <lineage>
        <taxon>Eukaryota</taxon>
        <taxon>Fungi</taxon>
        <taxon>Dikarya</taxon>
        <taxon>Basidiomycota</taxon>
        <taxon>Agaricomycotina</taxon>
        <taxon>Agaricomycetes</taxon>
        <taxon>Agaricomycetidae</taxon>
        <taxon>Agaricales</taxon>
        <taxon>Agaricineae</taxon>
        <taxon>Bolbitiaceae</taxon>
        <taxon>Cyclocybe</taxon>
    </lineage>
</organism>
<gene>
    <name evidence="3" type="ORF">AAE3_LOCUS14105</name>
</gene>
<reference evidence="3 4" key="1">
    <citation type="submission" date="2020-01" db="EMBL/GenBank/DDBJ databases">
        <authorList>
            <person name="Gupta K D."/>
        </authorList>
    </citation>
    <scope>NUCLEOTIDE SEQUENCE [LARGE SCALE GENOMIC DNA]</scope>
</reference>
<evidence type="ECO:0000313" key="4">
    <source>
        <dbReference type="Proteomes" id="UP000467700"/>
    </source>
</evidence>
<keyword evidence="4" id="KW-1185">Reference proteome</keyword>
<feature type="domain" description="Nephrocystin 3-like N-terminal" evidence="2">
    <location>
        <begin position="73"/>
        <end position="237"/>
    </location>
</feature>
<name>A0A8S0X9X5_CYCAE</name>
<dbReference type="PANTHER" id="PTHR10039">
    <property type="entry name" value="AMELOGENIN"/>
    <property type="match status" value="1"/>
</dbReference>
<proteinExistence type="predicted"/>